<evidence type="ECO:0000313" key="11">
    <source>
        <dbReference type="EMBL" id="KAG5163965.1"/>
    </source>
</evidence>
<name>A0A8H7XQQ8_PSICU</name>
<evidence type="ECO:0000259" key="10">
    <source>
        <dbReference type="PROSITE" id="PS52048"/>
    </source>
</evidence>
<feature type="compositionally biased region" description="Basic residues" evidence="9">
    <location>
        <begin position="252"/>
        <end position="261"/>
    </location>
</feature>
<dbReference type="InterPro" id="IPR036959">
    <property type="entry name" value="Peptidase_C12_UCH_sf"/>
</dbReference>
<evidence type="ECO:0000256" key="3">
    <source>
        <dbReference type="ARBA" id="ARBA00012759"/>
    </source>
</evidence>
<dbReference type="Gene3D" id="3.40.532.10">
    <property type="entry name" value="Peptidase C12, ubiquitin carboxyl-terminal hydrolase"/>
    <property type="match status" value="1"/>
</dbReference>
<feature type="compositionally biased region" description="Basic and acidic residues" evidence="9">
    <location>
        <begin position="300"/>
        <end position="309"/>
    </location>
</feature>
<feature type="domain" description="UCH catalytic" evidence="10">
    <location>
        <begin position="29"/>
        <end position="417"/>
    </location>
</feature>
<feature type="compositionally biased region" description="Basic and acidic residues" evidence="9">
    <location>
        <begin position="233"/>
        <end position="242"/>
    </location>
</feature>
<feature type="compositionally biased region" description="Low complexity" evidence="9">
    <location>
        <begin position="348"/>
        <end position="381"/>
    </location>
</feature>
<feature type="compositionally biased region" description="Pro residues" evidence="9">
    <location>
        <begin position="338"/>
        <end position="347"/>
    </location>
</feature>
<feature type="compositionally biased region" description="Low complexity" evidence="9">
    <location>
        <begin position="218"/>
        <end position="229"/>
    </location>
</feature>
<feature type="compositionally biased region" description="Low complexity" evidence="9">
    <location>
        <begin position="525"/>
        <end position="569"/>
    </location>
</feature>
<comment type="catalytic activity">
    <reaction evidence="1 8">
        <text>Thiol-dependent hydrolysis of ester, thioester, amide, peptide and isopeptide bonds formed by the C-terminal Gly of ubiquitin (a 76-residue protein attached to proteins as an intracellular targeting signal).</text>
        <dbReference type="EC" id="3.4.19.12"/>
    </reaction>
</comment>
<organism evidence="11">
    <name type="scientific">Psilocybe cubensis</name>
    <name type="common">Psychedelic mushroom</name>
    <name type="synonym">Stropharia cubensis</name>
    <dbReference type="NCBI Taxonomy" id="181762"/>
    <lineage>
        <taxon>Eukaryota</taxon>
        <taxon>Fungi</taxon>
        <taxon>Dikarya</taxon>
        <taxon>Basidiomycota</taxon>
        <taxon>Agaricomycotina</taxon>
        <taxon>Agaricomycetes</taxon>
        <taxon>Agaricomycetidae</taxon>
        <taxon>Agaricales</taxon>
        <taxon>Agaricineae</taxon>
        <taxon>Strophariaceae</taxon>
        <taxon>Psilocybe</taxon>
    </lineage>
</organism>
<reference evidence="11" key="1">
    <citation type="submission" date="2021-02" db="EMBL/GenBank/DDBJ databases">
        <title>Psilocybe cubensis genome.</title>
        <authorList>
            <person name="Mckernan K.J."/>
            <person name="Crawford S."/>
            <person name="Trippe A."/>
            <person name="Kane L.T."/>
            <person name="Mclaughlin S."/>
        </authorList>
    </citation>
    <scope>NUCLEOTIDE SEQUENCE [LARGE SCALE GENOMIC DNA]</scope>
    <source>
        <strain evidence="11">MGC-MH-2018</strain>
    </source>
</reference>
<keyword evidence="4 8" id="KW-0645">Protease</keyword>
<accession>A0A8H7XQQ8</accession>
<feature type="region of interest" description="Disordered" evidence="9">
    <location>
        <begin position="1"/>
        <end position="21"/>
    </location>
</feature>
<feature type="region of interest" description="Disordered" evidence="9">
    <location>
        <begin position="332"/>
        <end position="384"/>
    </location>
</feature>
<dbReference type="InterPro" id="IPR038765">
    <property type="entry name" value="Papain-like_cys_pep_sf"/>
</dbReference>
<feature type="region of interest" description="Disordered" evidence="9">
    <location>
        <begin position="596"/>
        <end position="638"/>
    </location>
</feature>
<evidence type="ECO:0000256" key="5">
    <source>
        <dbReference type="ARBA" id="ARBA00022786"/>
    </source>
</evidence>
<dbReference type="PANTHER" id="PTHR10589">
    <property type="entry name" value="UBIQUITIN CARBOXYL-TERMINAL HYDROLASE"/>
    <property type="match status" value="1"/>
</dbReference>
<dbReference type="GO" id="GO:0005737">
    <property type="term" value="C:cytoplasm"/>
    <property type="evidence" value="ECO:0007669"/>
    <property type="project" value="TreeGrafter"/>
</dbReference>
<evidence type="ECO:0000256" key="1">
    <source>
        <dbReference type="ARBA" id="ARBA00000707"/>
    </source>
</evidence>
<keyword evidence="6 8" id="KW-0378">Hydrolase</keyword>
<feature type="compositionally biased region" description="Basic and acidic residues" evidence="9">
    <location>
        <begin position="185"/>
        <end position="204"/>
    </location>
</feature>
<sequence length="742" mass="80791">MELDHHHEPQPQQHPEASPPNAIDLVGGPFAVIESDPGVFTSLTRRLGIPGLELIELYDIEPWAVDHLNPHGLILCFLWKKDAHRPTDFADPAAERVWFAHQLSDDACATHAILNVLLNCPRVELGEELSAFRRETERMSPVMRGLAVTNSRIIRPAHNSLARPADIRSSISNLAITTLDAEKQKEKGLKAKAKQEAKEKEKDGPPPAKRAKTGATQAKGSAKANANAKGKGKGKDKEKEKASANAKPRAEAKRKRKRKSKSKYDYEDDDDEDEIPDEDEEDDDDGGGSDDEDDEDEEGKGEQAEEETYHFIGYVPAHGKVWELDGLKSGPLEVGELPSPPPPPPPLSSSSPSSTSPTSTSPSPLPSSSSHPHNTNPHPHNGWMDIARPALRLKMDKYGGSAAGGSNIRFSLLAIVDDAYCAAQDEWEFCRRDWVGLQRALSGSAIPKTKTSSAGMDMQSGWETMVDPTLLAAADAAFTPPVYPLPPSASASTSVPVPHIHPHAHDTSKDPSPLSPLSPPPLTPPSSSSPQPTTAPQTQTQTQTQTHAQNHTSTSTSTLTPSTPRPLTLKPFAHDFASRRMARDMHIMRLAESLDLDRSTQSSEVQTNAQSSDAQKKKKMETDTETETQKEKETGIKSAVPVQSPAPVQAQALAREWEKCVRDGIRAKIALEDEIVKGVRANTDDIKRTFDYDPFIRAYLAHLKDEQLLYPLLGRDEEGRKVRVGGAGRGRGRGGGRGRGKG</sequence>
<dbReference type="AlphaFoldDB" id="A0A8H7XQQ8"/>
<feature type="site" description="Transition state stabilizer" evidence="8">
    <location>
        <position position="102"/>
    </location>
</feature>
<feature type="compositionally biased region" description="Basic residues" evidence="9">
    <location>
        <begin position="730"/>
        <end position="742"/>
    </location>
</feature>
<feature type="region of interest" description="Disordered" evidence="9">
    <location>
        <begin position="488"/>
        <end position="570"/>
    </location>
</feature>
<dbReference type="SUPFAM" id="SSF54001">
    <property type="entry name" value="Cysteine proteinases"/>
    <property type="match status" value="2"/>
</dbReference>
<dbReference type="InterPro" id="IPR001578">
    <property type="entry name" value="Peptidase_C12_UCH"/>
</dbReference>
<feature type="region of interest" description="Disordered" evidence="9">
    <location>
        <begin position="722"/>
        <end position="742"/>
    </location>
</feature>
<feature type="active site" description="Nucleophile" evidence="8">
    <location>
        <position position="108"/>
    </location>
</feature>
<dbReference type="OrthoDB" id="1924260at2759"/>
<dbReference type="GO" id="GO:0006511">
    <property type="term" value="P:ubiquitin-dependent protein catabolic process"/>
    <property type="evidence" value="ECO:0007669"/>
    <property type="project" value="UniProtKB-UniRule"/>
</dbReference>
<dbReference type="GO" id="GO:0004843">
    <property type="term" value="F:cysteine-type deubiquitinase activity"/>
    <property type="evidence" value="ECO:0007669"/>
    <property type="project" value="UniProtKB-UniRule"/>
</dbReference>
<feature type="compositionally biased region" description="Polar residues" evidence="9">
    <location>
        <begin position="599"/>
        <end position="613"/>
    </location>
</feature>
<dbReference type="GO" id="GO:0016579">
    <property type="term" value="P:protein deubiquitination"/>
    <property type="evidence" value="ECO:0007669"/>
    <property type="project" value="TreeGrafter"/>
</dbReference>
<evidence type="ECO:0000256" key="2">
    <source>
        <dbReference type="ARBA" id="ARBA00009326"/>
    </source>
</evidence>
<feature type="compositionally biased region" description="Acidic residues" evidence="9">
    <location>
        <begin position="266"/>
        <end position="299"/>
    </location>
</feature>
<evidence type="ECO:0000256" key="9">
    <source>
        <dbReference type="SAM" id="MobiDB-lite"/>
    </source>
</evidence>
<feature type="site" description="Important for enzyme activity" evidence="8">
    <location>
        <position position="325"/>
    </location>
</feature>
<evidence type="ECO:0000256" key="6">
    <source>
        <dbReference type="ARBA" id="ARBA00022801"/>
    </source>
</evidence>
<dbReference type="EC" id="3.4.19.12" evidence="3 8"/>
<keyword evidence="5 8" id="KW-0833">Ubl conjugation pathway</keyword>
<comment type="caution">
    <text evidence="11">The sequence shown here is derived from an EMBL/GenBank/DDBJ whole genome shotgun (WGS) entry which is preliminary data.</text>
</comment>
<comment type="similarity">
    <text evidence="2 8">Belongs to the peptidase C12 family.</text>
</comment>
<feature type="active site" description="Proton donor" evidence="8">
    <location>
        <position position="310"/>
    </location>
</feature>
<feature type="compositionally biased region" description="Pro residues" evidence="9">
    <location>
        <begin position="513"/>
        <end position="524"/>
    </location>
</feature>
<evidence type="ECO:0000256" key="7">
    <source>
        <dbReference type="ARBA" id="ARBA00022807"/>
    </source>
</evidence>
<proteinExistence type="inferred from homology"/>
<evidence type="ECO:0000256" key="4">
    <source>
        <dbReference type="ARBA" id="ARBA00022670"/>
    </source>
</evidence>
<keyword evidence="7 8" id="KW-0788">Thiol protease</keyword>
<dbReference type="Pfam" id="PF01088">
    <property type="entry name" value="Peptidase_C12"/>
    <property type="match status" value="1"/>
</dbReference>
<dbReference type="EMBL" id="JAFIQS010000013">
    <property type="protein sequence ID" value="KAG5163965.1"/>
    <property type="molecule type" value="Genomic_DNA"/>
</dbReference>
<dbReference type="PANTHER" id="PTHR10589:SF16">
    <property type="entry name" value="UBIQUITIN CARBOXYL-TERMINAL HYDROLASE ISOZYME L5"/>
    <property type="match status" value="1"/>
</dbReference>
<feature type="region of interest" description="Disordered" evidence="9">
    <location>
        <begin position="185"/>
        <end position="312"/>
    </location>
</feature>
<dbReference type="PROSITE" id="PS52048">
    <property type="entry name" value="UCH_DOMAIN"/>
    <property type="match status" value="1"/>
</dbReference>
<gene>
    <name evidence="11" type="ORF">JR316_011162</name>
</gene>
<evidence type="ECO:0000256" key="8">
    <source>
        <dbReference type="PROSITE-ProRule" id="PRU01393"/>
    </source>
</evidence>
<protein>
    <recommendedName>
        <fullName evidence="3 8">ubiquitinyl hydrolase 1</fullName>
        <ecNumber evidence="3 8">3.4.19.12</ecNumber>
    </recommendedName>
</protein>
<feature type="compositionally biased region" description="Low complexity" evidence="9">
    <location>
        <begin position="488"/>
        <end position="498"/>
    </location>
</feature>